<accession>A0ACB7J9Y9</accession>
<dbReference type="EMBL" id="WQMT02000002">
    <property type="protein sequence ID" value="KAG9226879.1"/>
    <property type="molecule type" value="Genomic_DNA"/>
</dbReference>
<proteinExistence type="predicted"/>
<evidence type="ECO:0000313" key="1">
    <source>
        <dbReference type="EMBL" id="KAG9226879.1"/>
    </source>
</evidence>
<comment type="caution">
    <text evidence="1">The sequence shown here is derived from an EMBL/GenBank/DDBJ whole genome shotgun (WGS) entry which is preliminary data.</text>
</comment>
<gene>
    <name evidence="1" type="ORF">CCMSSC00406_0003448</name>
</gene>
<evidence type="ECO:0000313" key="2">
    <source>
        <dbReference type="Proteomes" id="UP000824881"/>
    </source>
</evidence>
<name>A0ACB7J9Y9_PLECO</name>
<keyword evidence="2" id="KW-1185">Reference proteome</keyword>
<sequence length="617" mass="66902">MKYFLATGLLLAGVVGANARTFTVFNACPFTIWPAMFTDLNVAPNVPNFATGWEAGAFTSVSFSVPDNWKAGRIWGRRNCDFSSNPGPNSCLDGGCNGGLLCDAHTGTGVPPASVAEWTLQGDGNRDFYDVSLVDGYNLPMRITNNVGCPVADCAVDLGPNCPAPLKGPFDASGFPVGCRSACQANLDGNPGNSANCCSGSHNTPQTCPPSGVAFYDYFSAYTLFIVRWTESDGTFREQLPQFLRVDSADLPFIVPIQPVPELVHVLSATDVARMSTHHISVFQHQPLPVQPRIHTSSPQLPNSHQSSLSHQPAGLHLIGEPIHFSTGQFAGQVVRAELKEIQKADLGRKYARVDRRPLDPPPVVLLKLYITYTVGNEKREEEISDYEQVHNHGLVCTVDLFPVQGADQPPNGTSGRSPSSASSYSTRRAHLEDGARSAEYFSTAFPASQGNTPASPHSSRSIGASNIVHNIDGFSITEGSKQTHALVGATFVQPASVEYQGRKCLVFDLAVKVEGTFILRYRVFDLFSRPTESDHLAIQAECYGQRFKVYSTKEFPGLQASTDLTKHLARWGVRLNIRETERKRGKKDNTSVSPVLSNGKKRSIGSVSDAGHSENE</sequence>
<protein>
    <submittedName>
        <fullName evidence="1">Uncharacterized protein</fullName>
    </submittedName>
</protein>
<reference evidence="1 2" key="1">
    <citation type="journal article" date="2021" name="Appl. Environ. Microbiol.">
        <title>Genetic linkage and physical mapping for an oyster mushroom Pleurotus cornucopiae and QTL analysis for the trait cap color.</title>
        <authorList>
            <person name="Zhang Y."/>
            <person name="Gao W."/>
            <person name="Sonnenberg A."/>
            <person name="Chen Q."/>
            <person name="Zhang J."/>
            <person name="Huang C."/>
        </authorList>
    </citation>
    <scope>NUCLEOTIDE SEQUENCE [LARGE SCALE GENOMIC DNA]</scope>
    <source>
        <strain evidence="1">CCMSSC00406</strain>
    </source>
</reference>
<dbReference type="Proteomes" id="UP000824881">
    <property type="component" value="Unassembled WGS sequence"/>
</dbReference>
<organism evidence="1 2">
    <name type="scientific">Pleurotus cornucopiae</name>
    <name type="common">Cornucopia mushroom</name>
    <dbReference type="NCBI Taxonomy" id="5321"/>
    <lineage>
        <taxon>Eukaryota</taxon>
        <taxon>Fungi</taxon>
        <taxon>Dikarya</taxon>
        <taxon>Basidiomycota</taxon>
        <taxon>Agaricomycotina</taxon>
        <taxon>Agaricomycetes</taxon>
        <taxon>Agaricomycetidae</taxon>
        <taxon>Agaricales</taxon>
        <taxon>Pleurotineae</taxon>
        <taxon>Pleurotaceae</taxon>
        <taxon>Pleurotus</taxon>
    </lineage>
</organism>